<dbReference type="Proteomes" id="UP000828390">
    <property type="component" value="Unassembled WGS sequence"/>
</dbReference>
<accession>A0A9D4HTI0</accession>
<sequence length="217" mass="24480">SDWHTGSQIMMTLALVILFFLEFALLGYLCIHRLQKYKSKLLGFVVGLSMSAAFCHFLVLIMYGSEVEKVPDSSVKGSFGVIIISFFLEIAIPIILRIDKESENVFILIGLRKRPVPRSRRDTPDTKDTRSVYSVPRRQENVSMHRTINLEDKSQPTRTSATSLTETETFRKFAFHENLTVNASTASLASFDSINVRSAAYVNHSYMTDRSSIESGV</sequence>
<evidence type="ECO:0000313" key="3">
    <source>
        <dbReference type="Proteomes" id="UP000828390"/>
    </source>
</evidence>
<dbReference type="AlphaFoldDB" id="A0A9D4HTI0"/>
<protein>
    <submittedName>
        <fullName evidence="2">Uncharacterized protein</fullName>
    </submittedName>
</protein>
<name>A0A9D4HTI0_DREPO</name>
<keyword evidence="1" id="KW-0812">Transmembrane</keyword>
<evidence type="ECO:0000313" key="2">
    <source>
        <dbReference type="EMBL" id="KAH3730764.1"/>
    </source>
</evidence>
<keyword evidence="1" id="KW-0472">Membrane</keyword>
<proteinExistence type="predicted"/>
<reference evidence="2" key="2">
    <citation type="submission" date="2020-11" db="EMBL/GenBank/DDBJ databases">
        <authorList>
            <person name="McCartney M.A."/>
            <person name="Auch B."/>
            <person name="Kono T."/>
            <person name="Mallez S."/>
            <person name="Becker A."/>
            <person name="Gohl D.M."/>
            <person name="Silverstein K.A.T."/>
            <person name="Koren S."/>
            <person name="Bechman K.B."/>
            <person name="Herman A."/>
            <person name="Abrahante J.E."/>
            <person name="Garbe J."/>
        </authorList>
    </citation>
    <scope>NUCLEOTIDE SEQUENCE</scope>
    <source>
        <strain evidence="2">Duluth1</strain>
        <tissue evidence="2">Whole animal</tissue>
    </source>
</reference>
<keyword evidence="3" id="KW-1185">Reference proteome</keyword>
<comment type="caution">
    <text evidence="2">The sequence shown here is derived from an EMBL/GenBank/DDBJ whole genome shotgun (WGS) entry which is preliminary data.</text>
</comment>
<dbReference type="EMBL" id="JAIWYP010000012">
    <property type="protein sequence ID" value="KAH3730764.1"/>
    <property type="molecule type" value="Genomic_DNA"/>
</dbReference>
<evidence type="ECO:0000256" key="1">
    <source>
        <dbReference type="SAM" id="Phobius"/>
    </source>
</evidence>
<organism evidence="2 3">
    <name type="scientific">Dreissena polymorpha</name>
    <name type="common">Zebra mussel</name>
    <name type="synonym">Mytilus polymorpha</name>
    <dbReference type="NCBI Taxonomy" id="45954"/>
    <lineage>
        <taxon>Eukaryota</taxon>
        <taxon>Metazoa</taxon>
        <taxon>Spiralia</taxon>
        <taxon>Lophotrochozoa</taxon>
        <taxon>Mollusca</taxon>
        <taxon>Bivalvia</taxon>
        <taxon>Autobranchia</taxon>
        <taxon>Heteroconchia</taxon>
        <taxon>Euheterodonta</taxon>
        <taxon>Imparidentia</taxon>
        <taxon>Neoheterodontei</taxon>
        <taxon>Myida</taxon>
        <taxon>Dreissenoidea</taxon>
        <taxon>Dreissenidae</taxon>
        <taxon>Dreissena</taxon>
    </lineage>
</organism>
<keyword evidence="1" id="KW-1133">Transmembrane helix</keyword>
<gene>
    <name evidence="2" type="ORF">DPMN_056759</name>
</gene>
<feature type="transmembrane region" description="Helical" evidence="1">
    <location>
        <begin position="41"/>
        <end position="65"/>
    </location>
</feature>
<feature type="transmembrane region" description="Helical" evidence="1">
    <location>
        <begin position="6"/>
        <end position="29"/>
    </location>
</feature>
<reference evidence="2" key="1">
    <citation type="journal article" date="2019" name="bioRxiv">
        <title>The Genome of the Zebra Mussel, Dreissena polymorpha: A Resource for Invasive Species Research.</title>
        <authorList>
            <person name="McCartney M.A."/>
            <person name="Auch B."/>
            <person name="Kono T."/>
            <person name="Mallez S."/>
            <person name="Zhang Y."/>
            <person name="Obille A."/>
            <person name="Becker A."/>
            <person name="Abrahante J.E."/>
            <person name="Garbe J."/>
            <person name="Badalamenti J.P."/>
            <person name="Herman A."/>
            <person name="Mangelson H."/>
            <person name="Liachko I."/>
            <person name="Sullivan S."/>
            <person name="Sone E.D."/>
            <person name="Koren S."/>
            <person name="Silverstein K.A.T."/>
            <person name="Beckman K.B."/>
            <person name="Gohl D.M."/>
        </authorList>
    </citation>
    <scope>NUCLEOTIDE SEQUENCE</scope>
    <source>
        <strain evidence="2">Duluth1</strain>
        <tissue evidence="2">Whole animal</tissue>
    </source>
</reference>
<feature type="non-terminal residue" evidence="2">
    <location>
        <position position="1"/>
    </location>
</feature>
<feature type="transmembrane region" description="Helical" evidence="1">
    <location>
        <begin position="77"/>
        <end position="96"/>
    </location>
</feature>